<proteinExistence type="predicted"/>
<evidence type="ECO:0000313" key="2">
    <source>
        <dbReference type="EMBL" id="WBA43722.1"/>
    </source>
</evidence>
<accession>A0ABY7LUW7</accession>
<dbReference type="Proteomes" id="UP001211005">
    <property type="component" value="Chromosome"/>
</dbReference>
<gene>
    <name evidence="2" type="ORF">O3303_09155</name>
</gene>
<feature type="chain" id="PRO_5045544017" description="DUF4468 domain-containing protein" evidence="1">
    <location>
        <begin position="19"/>
        <end position="215"/>
    </location>
</feature>
<feature type="signal peptide" evidence="1">
    <location>
        <begin position="1"/>
        <end position="18"/>
    </location>
</feature>
<evidence type="ECO:0008006" key="4">
    <source>
        <dbReference type="Google" id="ProtNLM"/>
    </source>
</evidence>
<protein>
    <recommendedName>
        <fullName evidence="4">DUF4468 domain-containing protein</fullName>
    </recommendedName>
</protein>
<evidence type="ECO:0000256" key="1">
    <source>
        <dbReference type="SAM" id="SignalP"/>
    </source>
</evidence>
<dbReference type="RefSeq" id="WP_269561758.1">
    <property type="nucleotide sequence ID" value="NZ_CP114767.1"/>
</dbReference>
<reference evidence="2 3" key="1">
    <citation type="submission" date="2022-12" db="EMBL/GenBank/DDBJ databases">
        <title>Hymenobacter canadensis sp. nov. isolated from lake water of the Cambridge Bay, Canada.</title>
        <authorList>
            <person name="Kim W.H."/>
            <person name="Lee Y.M."/>
        </authorList>
    </citation>
    <scope>NUCLEOTIDE SEQUENCE [LARGE SCALE GENOMIC DNA]</scope>
    <source>
        <strain evidence="2 3">PAMC 29467</strain>
    </source>
</reference>
<keyword evidence="3" id="KW-1185">Reference proteome</keyword>
<sequence length="215" mass="23362">MRLFLLIISLLIPQALMAQFNSFEAGSYRLAADKTVHHEARIKLRGSSTLIVKDAKGGTSKYTPANVLSFQLGARKFISVRDFDVEMGLASQTIDEAFVQLLDSGALVLMRYEFTVGGPMMVGAGGSMSGGGSSTYEVYLLRWNNELSIAHIPANRLTGGGPKFRDALVPYLRQRPDLSKLVENKQVTIDNLPAIVRAFNSGQPYAAVNSTSTSD</sequence>
<dbReference type="EMBL" id="CP114767">
    <property type="protein sequence ID" value="WBA43722.1"/>
    <property type="molecule type" value="Genomic_DNA"/>
</dbReference>
<keyword evidence="1" id="KW-0732">Signal</keyword>
<name>A0ABY7LUW7_9BACT</name>
<evidence type="ECO:0000313" key="3">
    <source>
        <dbReference type="Proteomes" id="UP001211005"/>
    </source>
</evidence>
<organism evidence="2 3">
    <name type="scientific">Hymenobacter canadensis</name>
    <dbReference type="NCBI Taxonomy" id="2999067"/>
    <lineage>
        <taxon>Bacteria</taxon>
        <taxon>Pseudomonadati</taxon>
        <taxon>Bacteroidota</taxon>
        <taxon>Cytophagia</taxon>
        <taxon>Cytophagales</taxon>
        <taxon>Hymenobacteraceae</taxon>
        <taxon>Hymenobacter</taxon>
    </lineage>
</organism>